<name>A0A558BKB6_9BACT</name>
<reference evidence="2 3" key="1">
    <citation type="submission" date="2019-07" db="EMBL/GenBank/DDBJ databases">
        <title>Hymenobacter sp. straun FUR1 Genome sequencing and assembly.</title>
        <authorList>
            <person name="Chhetri G."/>
        </authorList>
    </citation>
    <scope>NUCLEOTIDE SEQUENCE [LARGE SCALE GENOMIC DNA]</scope>
    <source>
        <strain evidence="2 3">Fur1</strain>
    </source>
</reference>
<feature type="domain" description="Schlafen AlbA-2" evidence="1">
    <location>
        <begin position="19"/>
        <end position="152"/>
    </location>
</feature>
<dbReference type="InterPro" id="IPR007421">
    <property type="entry name" value="Schlafen_AlbA_2_dom"/>
</dbReference>
<evidence type="ECO:0000313" key="2">
    <source>
        <dbReference type="EMBL" id="TVT36964.1"/>
    </source>
</evidence>
<evidence type="ECO:0000259" key="1">
    <source>
        <dbReference type="Pfam" id="PF04326"/>
    </source>
</evidence>
<dbReference type="AlphaFoldDB" id="A0A558BKB6"/>
<dbReference type="InterPro" id="IPR038461">
    <property type="entry name" value="Schlafen_AlbA_2_dom_sf"/>
</dbReference>
<protein>
    <submittedName>
        <fullName evidence="2">ATP-binding protein</fullName>
    </submittedName>
</protein>
<dbReference type="OrthoDB" id="869451at2"/>
<comment type="caution">
    <text evidence="2">The sequence shown here is derived from an EMBL/GenBank/DDBJ whole genome shotgun (WGS) entry which is preliminary data.</text>
</comment>
<evidence type="ECO:0000313" key="3">
    <source>
        <dbReference type="Proteomes" id="UP000317624"/>
    </source>
</evidence>
<sequence length="387" mass="44307">MSPASLEPIIRELIASKREGDYWDFKAKPHENKGSLLHDVLCLANSLHKGDRYLILGVEDPMKGAAIVGLGPTEAERKTQSNFIDFLRDQKFAGGNRPTVKLVTLKLDGLEVDVLVIADVPAKPYWLTENYTDGKRLGQQVYTRVGDTNTPVDKSADVALVEKMWRQRFGLDLSPTERMRQLLREPAGWDADFDTKRNAYHRSFPDYQIKRSATEPFWEPYSHSFLNKNSFLGTAEFVYNSTILFELEYVYLDEMRLLLPAPETEQIALLGHEMYYYYYDLSEPVGDFFTFLTFENPTLESRGSTAPFLVFRDKSDHQAFRNYLFTNQMQLADSVPGTSAQLAVQALQLDGHFPSVDLLEIDRIGQLYSAWRGSAYQVYIDNQIFRG</sequence>
<keyword evidence="2" id="KW-0067">ATP-binding</keyword>
<dbReference type="GO" id="GO:0005524">
    <property type="term" value="F:ATP binding"/>
    <property type="evidence" value="ECO:0007669"/>
    <property type="project" value="UniProtKB-KW"/>
</dbReference>
<accession>A0A558BKB6</accession>
<gene>
    <name evidence="2" type="ORF">FNT36_24155</name>
</gene>
<organism evidence="2 3">
    <name type="scientific">Hymenobacter setariae</name>
    <dbReference type="NCBI Taxonomy" id="2594794"/>
    <lineage>
        <taxon>Bacteria</taxon>
        <taxon>Pseudomonadati</taxon>
        <taxon>Bacteroidota</taxon>
        <taxon>Cytophagia</taxon>
        <taxon>Cytophagales</taxon>
        <taxon>Hymenobacteraceae</taxon>
        <taxon>Hymenobacter</taxon>
    </lineage>
</organism>
<dbReference type="EMBL" id="VMRJ01000008">
    <property type="protein sequence ID" value="TVT36964.1"/>
    <property type="molecule type" value="Genomic_DNA"/>
</dbReference>
<dbReference type="Gene3D" id="3.30.950.30">
    <property type="entry name" value="Schlafen, AAA domain"/>
    <property type="match status" value="1"/>
</dbReference>
<dbReference type="RefSeq" id="WP_144853113.1">
    <property type="nucleotide sequence ID" value="NZ_VMRJ01000008.1"/>
</dbReference>
<dbReference type="Pfam" id="PF04326">
    <property type="entry name" value="SLFN_AlbA_2"/>
    <property type="match status" value="1"/>
</dbReference>
<dbReference type="Proteomes" id="UP000317624">
    <property type="component" value="Unassembled WGS sequence"/>
</dbReference>
<keyword evidence="2" id="KW-0547">Nucleotide-binding</keyword>
<proteinExistence type="predicted"/>
<keyword evidence="3" id="KW-1185">Reference proteome</keyword>